<dbReference type="AlphaFoldDB" id="X1HKM7"/>
<dbReference type="EMBL" id="BARU01018534">
    <property type="protein sequence ID" value="GAH57600.1"/>
    <property type="molecule type" value="Genomic_DNA"/>
</dbReference>
<organism evidence="1">
    <name type="scientific">marine sediment metagenome</name>
    <dbReference type="NCBI Taxonomy" id="412755"/>
    <lineage>
        <taxon>unclassified sequences</taxon>
        <taxon>metagenomes</taxon>
        <taxon>ecological metagenomes</taxon>
    </lineage>
</organism>
<sequence length="186" mass="21344">MIDPEQVNERLTFAKQRLEELEKINIKYGDLAGAEGAYKQQLIQEFFFHIVSAIDFLAQLVNDSKNLGINIEYVTVREVCKQLPSGDKIRILLENLHPETKGKNLPQDPYSEEGSHFRIILMRNIVCHQDMVGFSILVIVPGPPKTRLFIDPKYPNKGGSKKLVVDELNEFWDLVNDKCHKVLKLL</sequence>
<accession>X1HKM7</accession>
<gene>
    <name evidence="1" type="ORF">S03H2_30625</name>
</gene>
<evidence type="ECO:0008006" key="2">
    <source>
        <dbReference type="Google" id="ProtNLM"/>
    </source>
</evidence>
<name>X1HKM7_9ZZZZ</name>
<protein>
    <recommendedName>
        <fullName evidence="2">HEPN domain-containing protein</fullName>
    </recommendedName>
</protein>
<evidence type="ECO:0000313" key="1">
    <source>
        <dbReference type="EMBL" id="GAH57600.1"/>
    </source>
</evidence>
<reference evidence="1" key="1">
    <citation type="journal article" date="2014" name="Front. Microbiol.">
        <title>High frequency of phylogenetically diverse reductive dehalogenase-homologous genes in deep subseafloor sedimentary metagenomes.</title>
        <authorList>
            <person name="Kawai M."/>
            <person name="Futagami T."/>
            <person name="Toyoda A."/>
            <person name="Takaki Y."/>
            <person name="Nishi S."/>
            <person name="Hori S."/>
            <person name="Arai W."/>
            <person name="Tsubouchi T."/>
            <person name="Morono Y."/>
            <person name="Uchiyama I."/>
            <person name="Ito T."/>
            <person name="Fujiyama A."/>
            <person name="Inagaki F."/>
            <person name="Takami H."/>
        </authorList>
    </citation>
    <scope>NUCLEOTIDE SEQUENCE</scope>
    <source>
        <strain evidence="1">Expedition CK06-06</strain>
    </source>
</reference>
<comment type="caution">
    <text evidence="1">The sequence shown here is derived from an EMBL/GenBank/DDBJ whole genome shotgun (WGS) entry which is preliminary data.</text>
</comment>
<proteinExistence type="predicted"/>